<feature type="transmembrane region" description="Helical" evidence="1">
    <location>
        <begin position="125"/>
        <end position="145"/>
    </location>
</feature>
<dbReference type="EMBL" id="UFXS01000001">
    <property type="protein sequence ID" value="STD52951.1"/>
    <property type="molecule type" value="Genomic_DNA"/>
</dbReference>
<name>A0A376FZ57_9FLAO</name>
<keyword evidence="1" id="KW-0812">Transmembrane</keyword>
<reference evidence="2 3" key="1">
    <citation type="submission" date="2018-06" db="EMBL/GenBank/DDBJ databases">
        <authorList>
            <consortium name="Pathogen Informatics"/>
            <person name="Doyle S."/>
        </authorList>
    </citation>
    <scope>NUCLEOTIDE SEQUENCE [LARGE SCALE GENOMIC DNA]</scope>
    <source>
        <strain evidence="2 3">NCTC13456</strain>
    </source>
</reference>
<keyword evidence="1" id="KW-1133">Transmembrane helix</keyword>
<feature type="transmembrane region" description="Helical" evidence="1">
    <location>
        <begin position="248"/>
        <end position="268"/>
    </location>
</feature>
<feature type="transmembrane region" description="Helical" evidence="1">
    <location>
        <begin position="302"/>
        <end position="322"/>
    </location>
</feature>
<dbReference type="InterPro" id="IPR021280">
    <property type="entry name" value="TMEM260-like"/>
</dbReference>
<keyword evidence="1" id="KW-0472">Membrane</keyword>
<organism evidence="2 3">
    <name type="scientific">Empedobacter falsenii</name>
    <dbReference type="NCBI Taxonomy" id="343874"/>
    <lineage>
        <taxon>Bacteria</taxon>
        <taxon>Pseudomonadati</taxon>
        <taxon>Bacteroidota</taxon>
        <taxon>Flavobacteriia</taxon>
        <taxon>Flavobacteriales</taxon>
        <taxon>Weeksellaceae</taxon>
        <taxon>Empedobacter</taxon>
    </lineage>
</organism>
<sequence>MKKFYHLFLTLFFLIIYRLGSFSKITFGDAAGKILDIERNQFTYETYSLTHFLYFNFNILIHKLFPFIDTIEIGRWVNIISAVIVLNILFSILQLLNKKLWISLLGTVAFGFSFTFWKNTENIEVYTFCLIWISLYVLFAIKFVQNKQSKTLLFAGIMLGVSLFSHVQGVLLIPSYFYLCYLAFRNNVKNRLIFSYFFIPFLFLALLYIYPIINNESLKNVLSSSEKSWVSDSLKKDLVSYSKDLMKALGYIIYNFWFLNFAIFFIPIRNFIKDKSLLFLIIFGLPVFCFSTIYAVSDNYVFFLNFNLAYLIILSIGLNNFITKFPKNTSLISILIFSTPLYYYSAKQLAMQTTKGKEFHQQKAYKDGLNYYLLPWMNNNKGILEVILNNEETNEDIEWMKETGQKLIDLKSKTMTKEEIKKL</sequence>
<feature type="transmembrane region" description="Helical" evidence="1">
    <location>
        <begin position="277"/>
        <end position="296"/>
    </location>
</feature>
<dbReference type="OrthoDB" id="1232225at2"/>
<feature type="transmembrane region" description="Helical" evidence="1">
    <location>
        <begin position="151"/>
        <end position="181"/>
    </location>
</feature>
<feature type="transmembrane region" description="Helical" evidence="1">
    <location>
        <begin position="329"/>
        <end position="345"/>
    </location>
</feature>
<dbReference type="RefSeq" id="WP_160279605.1">
    <property type="nucleotide sequence ID" value="NZ_JSYQ01000025.1"/>
</dbReference>
<evidence type="ECO:0000313" key="2">
    <source>
        <dbReference type="EMBL" id="STD52951.1"/>
    </source>
</evidence>
<dbReference type="STRING" id="343874.GCA_000805695_01705"/>
<evidence type="ECO:0000313" key="3">
    <source>
        <dbReference type="Proteomes" id="UP000254737"/>
    </source>
</evidence>
<accession>A0A376FZ57</accession>
<evidence type="ECO:0000256" key="1">
    <source>
        <dbReference type="SAM" id="Phobius"/>
    </source>
</evidence>
<dbReference type="Pfam" id="PF11028">
    <property type="entry name" value="TMEM260-like"/>
    <property type="match status" value="1"/>
</dbReference>
<proteinExistence type="predicted"/>
<protein>
    <submittedName>
        <fullName evidence="2">Protein of uncharacterized function (DUF2723)</fullName>
    </submittedName>
</protein>
<dbReference type="Proteomes" id="UP000254737">
    <property type="component" value="Unassembled WGS sequence"/>
</dbReference>
<feature type="transmembrane region" description="Helical" evidence="1">
    <location>
        <begin position="44"/>
        <end position="61"/>
    </location>
</feature>
<feature type="transmembrane region" description="Helical" evidence="1">
    <location>
        <begin position="73"/>
        <end position="94"/>
    </location>
</feature>
<feature type="transmembrane region" description="Helical" evidence="1">
    <location>
        <begin position="100"/>
        <end position="118"/>
    </location>
</feature>
<feature type="transmembrane region" description="Helical" evidence="1">
    <location>
        <begin position="193"/>
        <end position="213"/>
    </location>
</feature>
<gene>
    <name evidence="2" type="ORF">NCTC13456_00164</name>
</gene>
<dbReference type="AlphaFoldDB" id="A0A376FZ57"/>